<name>A0ABP0L021_9DINO</name>
<evidence type="ECO:0000313" key="2">
    <source>
        <dbReference type="EMBL" id="CAK9031984.1"/>
    </source>
</evidence>
<dbReference type="EMBL" id="CAXAMN010010535">
    <property type="protein sequence ID" value="CAK9031984.1"/>
    <property type="molecule type" value="Genomic_DNA"/>
</dbReference>
<keyword evidence="3" id="KW-1185">Reference proteome</keyword>
<evidence type="ECO:0000259" key="1">
    <source>
        <dbReference type="Pfam" id="PF22600"/>
    </source>
</evidence>
<proteinExistence type="predicted"/>
<reference evidence="2 3" key="1">
    <citation type="submission" date="2024-02" db="EMBL/GenBank/DDBJ databases">
        <authorList>
            <person name="Chen Y."/>
            <person name="Shah S."/>
            <person name="Dougan E. K."/>
            <person name="Thang M."/>
            <person name="Chan C."/>
        </authorList>
    </citation>
    <scope>NUCLEOTIDE SEQUENCE [LARGE SCALE GENOMIC DNA]</scope>
</reference>
<dbReference type="SUPFAM" id="SSF81631">
    <property type="entry name" value="PAP/OAS1 substrate-binding domain"/>
    <property type="match status" value="1"/>
</dbReference>
<dbReference type="PANTHER" id="PTHR12271:SF40">
    <property type="entry name" value="POLY(A) RNA POLYMERASE GLD2"/>
    <property type="match status" value="1"/>
</dbReference>
<sequence length="426" mass="46841">MVAWRLARRHGARAWRCVSGEAQRLEEHWRLFSRCQTASAPVESLEALSTELHGLVQRTQPTAEQEAAKDALLRQVQQAGQESLDGCQAELFGSAATKQWMPGSDLDICLLAPGMTAKASQVRGLRKVASALRQLGGGTHNIQPRFHAQMPILRWAPRRPDRAGALACDISVGNVLAVANTRLIATYLEIDQRVPVLLRAIKVWAKKRGINNRQRGSFSSFALTLMLIHVLQARPSPLLPSLQDLAIQHELPPLFLQGADCRYCSDSELISGALLKLQGDHGTNQECVGALLLEFFRYFGWVYQCGAIAIRDTSSFASKFEKSQSFYVVDNPFEPGKDVANIEVRLFTRLREEFRRAHALLCEGQPFDTLCEEPPQPGADPLAGMISPGRNAPLTLRGTRAGKDAGQTARSFRGVRAGVSGSANRI</sequence>
<comment type="caution">
    <text evidence="2">The sequence shown here is derived from an EMBL/GenBank/DDBJ whole genome shotgun (WGS) entry which is preliminary data.</text>
</comment>
<dbReference type="InterPro" id="IPR054708">
    <property type="entry name" value="MTPAP-like_central"/>
</dbReference>
<dbReference type="Gene3D" id="1.10.1410.10">
    <property type="match status" value="1"/>
</dbReference>
<dbReference type="SUPFAM" id="SSF81301">
    <property type="entry name" value="Nucleotidyltransferase"/>
    <property type="match status" value="1"/>
</dbReference>
<dbReference type="Pfam" id="PF22600">
    <property type="entry name" value="MTPAP-like_central"/>
    <property type="match status" value="1"/>
</dbReference>
<dbReference type="Proteomes" id="UP001642484">
    <property type="component" value="Unassembled WGS sequence"/>
</dbReference>
<dbReference type="Gene3D" id="3.30.460.10">
    <property type="entry name" value="Beta Polymerase, domain 2"/>
    <property type="match status" value="1"/>
</dbReference>
<evidence type="ECO:0000313" key="3">
    <source>
        <dbReference type="Proteomes" id="UP001642484"/>
    </source>
</evidence>
<gene>
    <name evidence="2" type="ORF">CCMP2556_LOCUS18499</name>
</gene>
<dbReference type="InterPro" id="IPR043519">
    <property type="entry name" value="NT_sf"/>
</dbReference>
<organism evidence="2 3">
    <name type="scientific">Durusdinium trenchii</name>
    <dbReference type="NCBI Taxonomy" id="1381693"/>
    <lineage>
        <taxon>Eukaryota</taxon>
        <taxon>Sar</taxon>
        <taxon>Alveolata</taxon>
        <taxon>Dinophyceae</taxon>
        <taxon>Suessiales</taxon>
        <taxon>Symbiodiniaceae</taxon>
        <taxon>Durusdinium</taxon>
    </lineage>
</organism>
<dbReference type="CDD" id="cd05402">
    <property type="entry name" value="NT_PAP_TUTase"/>
    <property type="match status" value="1"/>
</dbReference>
<protein>
    <recommendedName>
        <fullName evidence="1">Poly(A) RNA polymerase mitochondrial-like central palm domain-containing protein</fullName>
    </recommendedName>
</protein>
<feature type="domain" description="Poly(A) RNA polymerase mitochondrial-like central palm" evidence="1">
    <location>
        <begin position="48"/>
        <end position="188"/>
    </location>
</feature>
<accession>A0ABP0L021</accession>
<dbReference type="PANTHER" id="PTHR12271">
    <property type="entry name" value="POLY A POLYMERASE CID PAP -RELATED"/>
    <property type="match status" value="1"/>
</dbReference>